<dbReference type="Proteomes" id="UP001153050">
    <property type="component" value="Unassembled WGS sequence"/>
</dbReference>
<keyword evidence="2" id="KW-1185">Reference proteome</keyword>
<dbReference type="EMBL" id="CAKXZT010000148">
    <property type="protein sequence ID" value="CAH2406133.1"/>
    <property type="molecule type" value="Genomic_DNA"/>
</dbReference>
<reference evidence="1 2" key="1">
    <citation type="submission" date="2022-03" db="EMBL/GenBank/DDBJ databases">
        <authorList>
            <person name="Brunel B."/>
        </authorList>
    </citation>
    <scope>NUCLEOTIDE SEQUENCE [LARGE SCALE GENOMIC DNA]</scope>
    <source>
        <strain evidence="1">STM5069sample</strain>
    </source>
</reference>
<proteinExistence type="predicted"/>
<accession>A0ABN8KBV4</accession>
<evidence type="ECO:0000313" key="1">
    <source>
        <dbReference type="EMBL" id="CAH2406133.1"/>
    </source>
</evidence>
<name>A0ABN8KBV4_9HYPH</name>
<organism evidence="1 2">
    <name type="scientific">Mesorhizobium escarrei</name>
    <dbReference type="NCBI Taxonomy" id="666018"/>
    <lineage>
        <taxon>Bacteria</taxon>
        <taxon>Pseudomonadati</taxon>
        <taxon>Pseudomonadota</taxon>
        <taxon>Alphaproteobacteria</taxon>
        <taxon>Hyphomicrobiales</taxon>
        <taxon>Phyllobacteriaceae</taxon>
        <taxon>Mesorhizobium</taxon>
    </lineage>
</organism>
<gene>
    <name evidence="1" type="ORF">MES5069_510056</name>
</gene>
<sequence>MGQSAPTQITFKVDARIAFFTDDEIGCIAERLDQENAGRPPVAQGFSDQAASFAT</sequence>
<evidence type="ECO:0000313" key="2">
    <source>
        <dbReference type="Proteomes" id="UP001153050"/>
    </source>
</evidence>
<comment type="caution">
    <text evidence="1">The sequence shown here is derived from an EMBL/GenBank/DDBJ whole genome shotgun (WGS) entry which is preliminary data.</text>
</comment>
<protein>
    <submittedName>
        <fullName evidence="1">Uncharacterized protein</fullName>
    </submittedName>
</protein>